<comment type="caution">
    <text evidence="2">The sequence shown here is derived from an EMBL/GenBank/DDBJ whole genome shotgun (WGS) entry which is preliminary data.</text>
</comment>
<evidence type="ECO:0000313" key="2">
    <source>
        <dbReference type="EMBL" id="KAI0524223.1"/>
    </source>
</evidence>
<feature type="region of interest" description="Disordered" evidence="1">
    <location>
        <begin position="1"/>
        <end position="51"/>
    </location>
</feature>
<reference evidence="2" key="1">
    <citation type="journal article" date="2022" name="Front. Genet.">
        <title>Chromosome-Scale Assembly of the Dendrobium nobile Genome Provides Insights Into the Molecular Mechanism of the Biosynthesis of the Medicinal Active Ingredient of Dendrobium.</title>
        <authorList>
            <person name="Xu Q."/>
            <person name="Niu S.-C."/>
            <person name="Li K.-L."/>
            <person name="Zheng P.-J."/>
            <person name="Zhang X.-J."/>
            <person name="Jia Y."/>
            <person name="Liu Y."/>
            <person name="Niu Y.-X."/>
            <person name="Yu L.-H."/>
            <person name="Chen D.-F."/>
            <person name="Zhang G.-Q."/>
        </authorList>
    </citation>
    <scope>NUCLEOTIDE SEQUENCE</scope>
    <source>
        <tissue evidence="2">Leaf</tissue>
    </source>
</reference>
<evidence type="ECO:0000256" key="1">
    <source>
        <dbReference type="SAM" id="MobiDB-lite"/>
    </source>
</evidence>
<sequence>MSSGGISSSASAPSAVQAKERSKNPGPQQPARLTMPWNRPRPTSAGDGESLPEWKLNCLCADQTILSPTMRGGLAWF</sequence>
<feature type="compositionally biased region" description="Low complexity" evidence="1">
    <location>
        <begin position="1"/>
        <end position="15"/>
    </location>
</feature>
<evidence type="ECO:0000313" key="3">
    <source>
        <dbReference type="Proteomes" id="UP000829196"/>
    </source>
</evidence>
<keyword evidence="3" id="KW-1185">Reference proteome</keyword>
<organism evidence="2 3">
    <name type="scientific">Dendrobium nobile</name>
    <name type="common">Orchid</name>
    <dbReference type="NCBI Taxonomy" id="94219"/>
    <lineage>
        <taxon>Eukaryota</taxon>
        <taxon>Viridiplantae</taxon>
        <taxon>Streptophyta</taxon>
        <taxon>Embryophyta</taxon>
        <taxon>Tracheophyta</taxon>
        <taxon>Spermatophyta</taxon>
        <taxon>Magnoliopsida</taxon>
        <taxon>Liliopsida</taxon>
        <taxon>Asparagales</taxon>
        <taxon>Orchidaceae</taxon>
        <taxon>Epidendroideae</taxon>
        <taxon>Malaxideae</taxon>
        <taxon>Dendrobiinae</taxon>
        <taxon>Dendrobium</taxon>
    </lineage>
</organism>
<protein>
    <submittedName>
        <fullName evidence="2">Uncharacterized protein</fullName>
    </submittedName>
</protein>
<dbReference type="OrthoDB" id="10416217at2759"/>
<dbReference type="Proteomes" id="UP000829196">
    <property type="component" value="Unassembled WGS sequence"/>
</dbReference>
<gene>
    <name evidence="2" type="ORF">KFK09_003587</name>
</gene>
<name>A0A8T3C0K2_DENNO</name>
<dbReference type="AlphaFoldDB" id="A0A8T3C0K2"/>
<dbReference type="EMBL" id="JAGYWB010000004">
    <property type="protein sequence ID" value="KAI0524223.1"/>
    <property type="molecule type" value="Genomic_DNA"/>
</dbReference>
<accession>A0A8T3C0K2</accession>
<proteinExistence type="predicted"/>